<sequence>MADAQISDVFMHKLKTDVVIQRVAQGEPHEGTQWRVVRADGQKLVETLPVELFYVNTKLAAPRRTF</sequence>
<gene>
    <name evidence="1" type="ORF">BKM26_09690</name>
</gene>
<dbReference type="EMBL" id="MLEC01000011">
    <property type="protein sequence ID" value="POC94845.1"/>
    <property type="molecule type" value="Genomic_DNA"/>
</dbReference>
<comment type="caution">
    <text evidence="1">The sequence shown here is derived from an EMBL/GenBank/DDBJ whole genome shotgun (WGS) entry which is preliminary data.</text>
</comment>
<organism evidence="1 2">
    <name type="scientific">Pseudomonas avellanae pv. morsprunorum</name>
    <dbReference type="NCBI Taxonomy" id="3380385"/>
    <lineage>
        <taxon>Bacteria</taxon>
        <taxon>Pseudomonadati</taxon>
        <taxon>Pseudomonadota</taxon>
        <taxon>Gammaproteobacteria</taxon>
        <taxon>Pseudomonadales</taxon>
        <taxon>Pseudomonadaceae</taxon>
        <taxon>Pseudomonas</taxon>
    </lineage>
</organism>
<accession>A0ABX4Z055</accession>
<keyword evidence="2" id="KW-1185">Reference proteome</keyword>
<protein>
    <submittedName>
        <fullName evidence="1">Uncharacterized protein</fullName>
    </submittedName>
</protein>
<dbReference type="Proteomes" id="UP000237477">
    <property type="component" value="Unassembled WGS sequence"/>
</dbReference>
<reference evidence="1 2" key="1">
    <citation type="submission" date="2016-10" db="EMBL/GenBank/DDBJ databases">
        <title>Comparative genomics of Pseudomonas syringae.</title>
        <authorList>
            <person name="Hulin M.T."/>
        </authorList>
    </citation>
    <scope>NUCLEOTIDE SEQUENCE [LARGE SCALE GENOMIC DNA]</scope>
    <source>
        <strain evidence="2">R2-5255</strain>
    </source>
</reference>
<evidence type="ECO:0000313" key="1">
    <source>
        <dbReference type="EMBL" id="POC94845.1"/>
    </source>
</evidence>
<proteinExistence type="predicted"/>
<name>A0ABX4Z055_9PSED</name>
<evidence type="ECO:0000313" key="2">
    <source>
        <dbReference type="Proteomes" id="UP000237477"/>
    </source>
</evidence>